<comment type="caution">
    <text evidence="1">The sequence shown here is derived from an EMBL/GenBank/DDBJ whole genome shotgun (WGS) entry which is preliminary data.</text>
</comment>
<organism evidence="1 2">
    <name type="scientific">Rousettus aegyptiacus</name>
    <name type="common">Egyptian fruit bat</name>
    <name type="synonym">Pteropus aegyptiacus</name>
    <dbReference type="NCBI Taxonomy" id="9407"/>
    <lineage>
        <taxon>Eukaryota</taxon>
        <taxon>Metazoa</taxon>
        <taxon>Chordata</taxon>
        <taxon>Craniata</taxon>
        <taxon>Vertebrata</taxon>
        <taxon>Euteleostomi</taxon>
        <taxon>Mammalia</taxon>
        <taxon>Eutheria</taxon>
        <taxon>Laurasiatheria</taxon>
        <taxon>Chiroptera</taxon>
        <taxon>Yinpterochiroptera</taxon>
        <taxon>Pteropodoidea</taxon>
        <taxon>Pteropodidae</taxon>
        <taxon>Rousettinae</taxon>
        <taxon>Rousettus</taxon>
    </lineage>
</organism>
<dbReference type="AlphaFoldDB" id="A0A7J8G3S2"/>
<dbReference type="Proteomes" id="UP000593571">
    <property type="component" value="Unassembled WGS sequence"/>
</dbReference>
<name>A0A7J8G3S2_ROUAE</name>
<keyword evidence="2" id="KW-1185">Reference proteome</keyword>
<accession>A0A7J8G3S2</accession>
<evidence type="ECO:0000313" key="1">
    <source>
        <dbReference type="EMBL" id="KAF6454754.1"/>
    </source>
</evidence>
<reference evidence="1 2" key="1">
    <citation type="journal article" date="2020" name="Nature">
        <title>Six reference-quality genomes reveal evolution of bat adaptations.</title>
        <authorList>
            <person name="Jebb D."/>
            <person name="Huang Z."/>
            <person name="Pippel M."/>
            <person name="Hughes G.M."/>
            <person name="Lavrichenko K."/>
            <person name="Devanna P."/>
            <person name="Winkler S."/>
            <person name="Jermiin L.S."/>
            <person name="Skirmuntt E.C."/>
            <person name="Katzourakis A."/>
            <person name="Burkitt-Gray L."/>
            <person name="Ray D.A."/>
            <person name="Sullivan K.A.M."/>
            <person name="Roscito J.G."/>
            <person name="Kirilenko B.M."/>
            <person name="Davalos L.M."/>
            <person name="Corthals A.P."/>
            <person name="Power M.L."/>
            <person name="Jones G."/>
            <person name="Ransome R.D."/>
            <person name="Dechmann D.K.N."/>
            <person name="Locatelli A.G."/>
            <person name="Puechmaille S.J."/>
            <person name="Fedrigo O."/>
            <person name="Jarvis E.D."/>
            <person name="Hiller M."/>
            <person name="Vernes S.C."/>
            <person name="Myers E.W."/>
            <person name="Teeling E.C."/>
        </authorList>
    </citation>
    <scope>NUCLEOTIDE SEQUENCE [LARGE SCALE GENOMIC DNA]</scope>
    <source>
        <strain evidence="1">MRouAeg1</strain>
        <tissue evidence="1">Muscle</tissue>
    </source>
</reference>
<dbReference type="EMBL" id="JACASE010000006">
    <property type="protein sequence ID" value="KAF6454754.1"/>
    <property type="molecule type" value="Genomic_DNA"/>
</dbReference>
<proteinExistence type="predicted"/>
<protein>
    <submittedName>
        <fullName evidence="1">Armadillo like helical domain containing 3</fullName>
    </submittedName>
</protein>
<evidence type="ECO:0000313" key="2">
    <source>
        <dbReference type="Proteomes" id="UP000593571"/>
    </source>
</evidence>
<gene>
    <name evidence="1" type="ORF">HJG63_001012</name>
</gene>
<sequence>MATHSCPPPAAMMSSTMRLFGCTRASTTSTPWS</sequence>